<dbReference type="AlphaFoldDB" id="A0A067QXE6"/>
<proteinExistence type="predicted"/>
<dbReference type="EMBL" id="KK853136">
    <property type="protein sequence ID" value="KDR10811.1"/>
    <property type="molecule type" value="Genomic_DNA"/>
</dbReference>
<dbReference type="InParanoid" id="A0A067QXE6"/>
<evidence type="ECO:0000313" key="3">
    <source>
        <dbReference type="Proteomes" id="UP000027135"/>
    </source>
</evidence>
<feature type="region of interest" description="Disordered" evidence="1">
    <location>
        <begin position="36"/>
        <end position="77"/>
    </location>
</feature>
<keyword evidence="3" id="KW-1185">Reference proteome</keyword>
<evidence type="ECO:0000256" key="1">
    <source>
        <dbReference type="SAM" id="MobiDB-lite"/>
    </source>
</evidence>
<protein>
    <submittedName>
        <fullName evidence="2">Uncharacterized protein</fullName>
    </submittedName>
</protein>
<gene>
    <name evidence="2" type="ORF">L798_14904</name>
</gene>
<sequence>MPFQVGLMVYGLMGSSPSREDRAKHLLMLRHTEINPTTTTKERSTSTTPSHIVQSEISHEDTSIQSDVGDDISQEPRSLPYRRIPTTEDTDSEQGIMLSSSKHGRNAKANAFVNEGPSTRFHRVDTYPVYWIPPLIVRSEPVIQSRIMNNINYQIPRPFMTRNLTAERLARNRIKVFKNDPQTALPYYGFASPSKYAQLSSYRYPSEAKNIQDIIKYLTTDDSNKSSPSNKKQETVAFPVPVANGRRIKFSGVYKTAVRDHPEENHVKPEESVEDSVTSSHQKMMSDPSLNGHAYIADPFHAFKPSDPSEVNLLANSDFRFSPFDNRIRFPTNRPHRNRWGVLEINPNDKYFPRPPINFGKPSAPSPSISENHDPVVQTYPGTYTSAIYRPFGKEPSTTTPHSSTKTANKMKPFSVMLDIYPMMEESVLQTSSGPYKLQPRPMTRPDHGLGHHVRFSQGVNQERFPEQLTDSESKHQMVVHLNLYPKTKKNHKFGNRSVLVQQKSFLQ</sequence>
<dbReference type="STRING" id="136037.A0A067QXE6"/>
<accession>A0A067QXE6</accession>
<organism evidence="2 3">
    <name type="scientific">Zootermopsis nevadensis</name>
    <name type="common">Dampwood termite</name>
    <dbReference type="NCBI Taxonomy" id="136037"/>
    <lineage>
        <taxon>Eukaryota</taxon>
        <taxon>Metazoa</taxon>
        <taxon>Ecdysozoa</taxon>
        <taxon>Arthropoda</taxon>
        <taxon>Hexapoda</taxon>
        <taxon>Insecta</taxon>
        <taxon>Pterygota</taxon>
        <taxon>Neoptera</taxon>
        <taxon>Polyneoptera</taxon>
        <taxon>Dictyoptera</taxon>
        <taxon>Blattodea</taxon>
        <taxon>Blattoidea</taxon>
        <taxon>Termitoidae</taxon>
        <taxon>Termopsidae</taxon>
        <taxon>Zootermopsis</taxon>
    </lineage>
</organism>
<dbReference type="Proteomes" id="UP000027135">
    <property type="component" value="Unassembled WGS sequence"/>
</dbReference>
<dbReference type="eggNOG" id="ENOG502SFUM">
    <property type="taxonomic scope" value="Eukaryota"/>
</dbReference>
<name>A0A067QXE6_ZOONE</name>
<reference evidence="2 3" key="1">
    <citation type="journal article" date="2014" name="Nat. Commun.">
        <title>Molecular traces of alternative social organization in a termite genome.</title>
        <authorList>
            <person name="Terrapon N."/>
            <person name="Li C."/>
            <person name="Robertson H.M."/>
            <person name="Ji L."/>
            <person name="Meng X."/>
            <person name="Booth W."/>
            <person name="Chen Z."/>
            <person name="Childers C.P."/>
            <person name="Glastad K.M."/>
            <person name="Gokhale K."/>
            <person name="Gowin J."/>
            <person name="Gronenberg W."/>
            <person name="Hermansen R.A."/>
            <person name="Hu H."/>
            <person name="Hunt B.G."/>
            <person name="Huylmans A.K."/>
            <person name="Khalil S.M."/>
            <person name="Mitchell R.D."/>
            <person name="Munoz-Torres M.C."/>
            <person name="Mustard J.A."/>
            <person name="Pan H."/>
            <person name="Reese J.T."/>
            <person name="Scharf M.E."/>
            <person name="Sun F."/>
            <person name="Vogel H."/>
            <person name="Xiao J."/>
            <person name="Yang W."/>
            <person name="Yang Z."/>
            <person name="Yang Z."/>
            <person name="Zhou J."/>
            <person name="Zhu J."/>
            <person name="Brent C.S."/>
            <person name="Elsik C.G."/>
            <person name="Goodisman M.A."/>
            <person name="Liberles D.A."/>
            <person name="Roe R.M."/>
            <person name="Vargo E.L."/>
            <person name="Vilcinskas A."/>
            <person name="Wang J."/>
            <person name="Bornberg-Bauer E."/>
            <person name="Korb J."/>
            <person name="Zhang G."/>
            <person name="Liebig J."/>
        </authorList>
    </citation>
    <scope>NUCLEOTIDE SEQUENCE [LARGE SCALE GENOMIC DNA]</scope>
    <source>
        <tissue evidence="2">Whole organism</tissue>
    </source>
</reference>
<evidence type="ECO:0000313" key="2">
    <source>
        <dbReference type="EMBL" id="KDR10811.1"/>
    </source>
</evidence>